<sequence>MAIFAYAQILLHSNWGPIWGADQRECDGQPLTMVRKKQLLLASVYIVEIDLHIRNITSFAHQISQFIKLSIYLTCPWMTLVTDNESMHLVLHLDPAHSRLLLDLTVFH</sequence>
<dbReference type="EMBL" id="GBRH01167745">
    <property type="protein sequence ID" value="JAE30151.1"/>
    <property type="molecule type" value="Transcribed_RNA"/>
</dbReference>
<accession>A0A0A9H5N7</accession>
<name>A0A0A9H5N7_ARUDO</name>
<reference evidence="1" key="2">
    <citation type="journal article" date="2015" name="Data Brief">
        <title>Shoot transcriptome of the giant reed, Arundo donax.</title>
        <authorList>
            <person name="Barrero R.A."/>
            <person name="Guerrero F.D."/>
            <person name="Moolhuijzen P."/>
            <person name="Goolsby J.A."/>
            <person name="Tidwell J."/>
            <person name="Bellgard S.E."/>
            <person name="Bellgard M.I."/>
        </authorList>
    </citation>
    <scope>NUCLEOTIDE SEQUENCE</scope>
    <source>
        <tissue evidence="1">Shoot tissue taken approximately 20 cm above the soil surface</tissue>
    </source>
</reference>
<dbReference type="AlphaFoldDB" id="A0A0A9H5N7"/>
<proteinExistence type="predicted"/>
<reference evidence="1" key="1">
    <citation type="submission" date="2014-09" db="EMBL/GenBank/DDBJ databases">
        <authorList>
            <person name="Magalhaes I.L.F."/>
            <person name="Oliveira U."/>
            <person name="Santos F.R."/>
            <person name="Vidigal T.H.D.A."/>
            <person name="Brescovit A.D."/>
            <person name="Santos A.J."/>
        </authorList>
    </citation>
    <scope>NUCLEOTIDE SEQUENCE</scope>
    <source>
        <tissue evidence="1">Shoot tissue taken approximately 20 cm above the soil surface</tissue>
    </source>
</reference>
<protein>
    <submittedName>
        <fullName evidence="1">Uncharacterized protein</fullName>
    </submittedName>
</protein>
<organism evidence="1">
    <name type="scientific">Arundo donax</name>
    <name type="common">Giant reed</name>
    <name type="synonym">Donax arundinaceus</name>
    <dbReference type="NCBI Taxonomy" id="35708"/>
    <lineage>
        <taxon>Eukaryota</taxon>
        <taxon>Viridiplantae</taxon>
        <taxon>Streptophyta</taxon>
        <taxon>Embryophyta</taxon>
        <taxon>Tracheophyta</taxon>
        <taxon>Spermatophyta</taxon>
        <taxon>Magnoliopsida</taxon>
        <taxon>Liliopsida</taxon>
        <taxon>Poales</taxon>
        <taxon>Poaceae</taxon>
        <taxon>PACMAD clade</taxon>
        <taxon>Arundinoideae</taxon>
        <taxon>Arundineae</taxon>
        <taxon>Arundo</taxon>
    </lineage>
</organism>
<evidence type="ECO:0000313" key="1">
    <source>
        <dbReference type="EMBL" id="JAE30151.1"/>
    </source>
</evidence>